<keyword evidence="3" id="KW-0132">Cell division</keyword>
<dbReference type="InterPro" id="IPR048258">
    <property type="entry name" value="Cyclins_cyclin-box"/>
</dbReference>
<dbReference type="Proteomes" id="UP001058974">
    <property type="component" value="Chromosome 2"/>
</dbReference>
<dbReference type="SMART" id="SM00385">
    <property type="entry name" value="CYCLIN"/>
    <property type="match status" value="1"/>
</dbReference>
<reference evidence="11 12" key="1">
    <citation type="journal article" date="2022" name="Nat. Genet.">
        <title>Improved pea reference genome and pan-genome highlight genomic features and evolutionary characteristics.</title>
        <authorList>
            <person name="Yang T."/>
            <person name="Liu R."/>
            <person name="Luo Y."/>
            <person name="Hu S."/>
            <person name="Wang D."/>
            <person name="Wang C."/>
            <person name="Pandey M.K."/>
            <person name="Ge S."/>
            <person name="Xu Q."/>
            <person name="Li N."/>
            <person name="Li G."/>
            <person name="Huang Y."/>
            <person name="Saxena R.K."/>
            <person name="Ji Y."/>
            <person name="Li M."/>
            <person name="Yan X."/>
            <person name="He Y."/>
            <person name="Liu Y."/>
            <person name="Wang X."/>
            <person name="Xiang C."/>
            <person name="Varshney R.K."/>
            <person name="Ding H."/>
            <person name="Gao S."/>
            <person name="Zong X."/>
        </authorList>
    </citation>
    <scope>NUCLEOTIDE SEQUENCE [LARGE SCALE GENOMIC DNA]</scope>
    <source>
        <strain evidence="11 12">cv. Zhongwan 6</strain>
    </source>
</reference>
<feature type="region of interest" description="Disordered" evidence="8">
    <location>
        <begin position="330"/>
        <end position="355"/>
    </location>
</feature>
<dbReference type="GO" id="GO:0051301">
    <property type="term" value="P:cell division"/>
    <property type="evidence" value="ECO:0007669"/>
    <property type="project" value="UniProtKB-KW"/>
</dbReference>
<dbReference type="SMART" id="SM01332">
    <property type="entry name" value="Cyclin_C"/>
    <property type="match status" value="1"/>
</dbReference>
<dbReference type="InterPro" id="IPR039361">
    <property type="entry name" value="Cyclin"/>
</dbReference>
<dbReference type="FunFam" id="1.10.472.10:FF:000040">
    <property type="entry name" value="D6-type cyclin"/>
    <property type="match status" value="1"/>
</dbReference>
<evidence type="ECO:0000256" key="2">
    <source>
        <dbReference type="ARBA" id="ARBA00011177"/>
    </source>
</evidence>
<evidence type="ECO:0000259" key="9">
    <source>
        <dbReference type="SMART" id="SM00385"/>
    </source>
</evidence>
<sequence length="355" mass="40282">MVSSFDFASLLCIEDISFFDENDFRGSMEVLEESCQVEYDPPNLDETQQFDESIGSVPPLLSGESLKALVEKECFHMPGSDYGSRLKIWDLDLDLEGRMEAIDWIQKVGMHFGFEPLCVYLAVNFMDRFLSVVDMLIQLLAVASLYLAAKVDETAVPRSLDMQMNEEKYLFDNKTILKMELMILHILNWRMQSITPFFFIDYFLNMINNDSVPTEDSFSQSFQLIMRTIRGLDFIQFKPSEIAAAVAITISTEGENRTIEIDKSVSLLTKYVEKEKVMKCIEMFQQMASSGSAYVKDSITTTNASNSVGFFIGELDSLCLSNINATTSSSLENSLNNTNSPESKRIKHNKTYKEA</sequence>
<name>A0A9D4YE61_PEA</name>
<dbReference type="InterPro" id="IPR036915">
    <property type="entry name" value="Cyclin-like_sf"/>
</dbReference>
<evidence type="ECO:0000256" key="3">
    <source>
        <dbReference type="ARBA" id="ARBA00022618"/>
    </source>
</evidence>
<dbReference type="SUPFAM" id="SSF47954">
    <property type="entry name" value="Cyclin-like"/>
    <property type="match status" value="2"/>
</dbReference>
<dbReference type="CDD" id="cd20543">
    <property type="entry name" value="CYCLIN_AtCycD-like_rpt1"/>
    <property type="match status" value="1"/>
</dbReference>
<comment type="subunit">
    <text evidence="2">Interacts with the CDC2 protein kinase to form a serine/threonine kinase holoenzyme complex also known as maturation promoting factor (MPF). The cyclin subunit imparts substrate specificity to the complex.</text>
</comment>
<dbReference type="PANTHER" id="PTHR10177">
    <property type="entry name" value="CYCLINS"/>
    <property type="match status" value="1"/>
</dbReference>
<dbReference type="Pfam" id="PF02984">
    <property type="entry name" value="Cyclin_C"/>
    <property type="match status" value="1"/>
</dbReference>
<dbReference type="PROSITE" id="PS00292">
    <property type="entry name" value="CYCLINS"/>
    <property type="match status" value="1"/>
</dbReference>
<organism evidence="11 12">
    <name type="scientific">Pisum sativum</name>
    <name type="common">Garden pea</name>
    <name type="synonym">Lathyrus oleraceus</name>
    <dbReference type="NCBI Taxonomy" id="3888"/>
    <lineage>
        <taxon>Eukaryota</taxon>
        <taxon>Viridiplantae</taxon>
        <taxon>Streptophyta</taxon>
        <taxon>Embryophyta</taxon>
        <taxon>Tracheophyta</taxon>
        <taxon>Spermatophyta</taxon>
        <taxon>Magnoliopsida</taxon>
        <taxon>eudicotyledons</taxon>
        <taxon>Gunneridae</taxon>
        <taxon>Pentapetalae</taxon>
        <taxon>rosids</taxon>
        <taxon>fabids</taxon>
        <taxon>Fabales</taxon>
        <taxon>Fabaceae</taxon>
        <taxon>Papilionoideae</taxon>
        <taxon>50 kb inversion clade</taxon>
        <taxon>NPAAA clade</taxon>
        <taxon>Hologalegina</taxon>
        <taxon>IRL clade</taxon>
        <taxon>Fabeae</taxon>
        <taxon>Lathyrus</taxon>
    </lineage>
</organism>
<keyword evidence="12" id="KW-1185">Reference proteome</keyword>
<evidence type="ECO:0000256" key="8">
    <source>
        <dbReference type="SAM" id="MobiDB-lite"/>
    </source>
</evidence>
<keyword evidence="4 7" id="KW-0195">Cyclin</keyword>
<dbReference type="AlphaFoldDB" id="A0A9D4YE61"/>
<evidence type="ECO:0000256" key="4">
    <source>
        <dbReference type="ARBA" id="ARBA00023127"/>
    </source>
</evidence>
<evidence type="ECO:0000259" key="10">
    <source>
        <dbReference type="SMART" id="SM01332"/>
    </source>
</evidence>
<evidence type="ECO:0000313" key="11">
    <source>
        <dbReference type="EMBL" id="KAI5435555.1"/>
    </source>
</evidence>
<dbReference type="Gene3D" id="1.10.472.10">
    <property type="entry name" value="Cyclin-like"/>
    <property type="match status" value="2"/>
</dbReference>
<gene>
    <name evidence="11" type="ORF">KIW84_022101</name>
</gene>
<dbReference type="CDD" id="cd20544">
    <property type="entry name" value="CYCLIN_AtCycD-like_rpt2"/>
    <property type="match status" value="1"/>
</dbReference>
<evidence type="ECO:0000256" key="7">
    <source>
        <dbReference type="RuleBase" id="RU000383"/>
    </source>
</evidence>
<feature type="compositionally biased region" description="Basic residues" evidence="8">
    <location>
        <begin position="345"/>
        <end position="355"/>
    </location>
</feature>
<dbReference type="InterPro" id="IPR006671">
    <property type="entry name" value="Cyclin_N"/>
</dbReference>
<keyword evidence="5" id="KW-0131">Cell cycle</keyword>
<comment type="caution">
    <text evidence="11">The sequence shown here is derived from an EMBL/GenBank/DDBJ whole genome shotgun (WGS) entry which is preliminary data.</text>
</comment>
<accession>A0A9D4YE61</accession>
<evidence type="ECO:0000256" key="5">
    <source>
        <dbReference type="ARBA" id="ARBA00023306"/>
    </source>
</evidence>
<proteinExistence type="inferred from homology"/>
<feature type="domain" description="Cyclin-like" evidence="9">
    <location>
        <begin position="103"/>
        <end position="185"/>
    </location>
</feature>
<feature type="domain" description="Cyclin C-terminal" evidence="10">
    <location>
        <begin position="194"/>
        <end position="315"/>
    </location>
</feature>
<comment type="similarity">
    <text evidence="1">Belongs to the cyclin family. Cyclin D subfamily.</text>
</comment>
<protein>
    <recommendedName>
        <fullName evidence="6">B-like cyclin</fullName>
    </recommendedName>
</protein>
<evidence type="ECO:0000256" key="1">
    <source>
        <dbReference type="ARBA" id="ARBA00009065"/>
    </source>
</evidence>
<evidence type="ECO:0000313" key="12">
    <source>
        <dbReference type="Proteomes" id="UP001058974"/>
    </source>
</evidence>
<feature type="compositionally biased region" description="Low complexity" evidence="8">
    <location>
        <begin position="330"/>
        <end position="341"/>
    </location>
</feature>
<dbReference type="InterPro" id="IPR013763">
    <property type="entry name" value="Cyclin-like_dom"/>
</dbReference>
<evidence type="ECO:0000256" key="6">
    <source>
        <dbReference type="ARBA" id="ARBA00032263"/>
    </source>
</evidence>
<dbReference type="InterPro" id="IPR004367">
    <property type="entry name" value="Cyclin_C-dom"/>
</dbReference>
<dbReference type="Pfam" id="PF00134">
    <property type="entry name" value="Cyclin_N"/>
    <property type="match status" value="1"/>
</dbReference>
<dbReference type="EMBL" id="JAMSHJ010000002">
    <property type="protein sequence ID" value="KAI5435555.1"/>
    <property type="molecule type" value="Genomic_DNA"/>
</dbReference>
<dbReference type="Gramene" id="Psat02G0210100-T1">
    <property type="protein sequence ID" value="KAI5435555.1"/>
    <property type="gene ID" value="KIW84_022101"/>
</dbReference>